<dbReference type="EMBL" id="BARU01016956">
    <property type="protein sequence ID" value="GAH54596.1"/>
    <property type="molecule type" value="Genomic_DNA"/>
</dbReference>
<dbReference type="AlphaFoldDB" id="X1G9L1"/>
<comment type="caution">
    <text evidence="1">The sequence shown here is derived from an EMBL/GenBank/DDBJ whole genome shotgun (WGS) entry which is preliminary data.</text>
</comment>
<organism evidence="1">
    <name type="scientific">marine sediment metagenome</name>
    <dbReference type="NCBI Taxonomy" id="412755"/>
    <lineage>
        <taxon>unclassified sequences</taxon>
        <taxon>metagenomes</taxon>
        <taxon>ecological metagenomes</taxon>
    </lineage>
</organism>
<proteinExistence type="predicted"/>
<accession>X1G9L1</accession>
<protein>
    <submittedName>
        <fullName evidence="1">Uncharacterized protein</fullName>
    </submittedName>
</protein>
<sequence length="136" mass="16014">MDPLKLRIKPNPNFERLEKVLRREGTPDRVPFYELFSNIESEVLGAIGKTHKLSRTNRANKEDHDWELSQHINYMFFLGYDYVNVGASNFHFPQKEHPSTSTSEGERSYLRAATCTISNRRDFDFQGNPNRMSFRR</sequence>
<reference evidence="1" key="1">
    <citation type="journal article" date="2014" name="Front. Microbiol.">
        <title>High frequency of phylogenetically diverse reductive dehalogenase-homologous genes in deep subseafloor sedimentary metagenomes.</title>
        <authorList>
            <person name="Kawai M."/>
            <person name="Futagami T."/>
            <person name="Toyoda A."/>
            <person name="Takaki Y."/>
            <person name="Nishi S."/>
            <person name="Hori S."/>
            <person name="Arai W."/>
            <person name="Tsubouchi T."/>
            <person name="Morono Y."/>
            <person name="Uchiyama I."/>
            <person name="Ito T."/>
            <person name="Fujiyama A."/>
            <person name="Inagaki F."/>
            <person name="Takami H."/>
        </authorList>
    </citation>
    <scope>NUCLEOTIDE SEQUENCE</scope>
    <source>
        <strain evidence="1">Expedition CK06-06</strain>
    </source>
</reference>
<evidence type="ECO:0000313" key="1">
    <source>
        <dbReference type="EMBL" id="GAH54596.1"/>
    </source>
</evidence>
<name>X1G9L1_9ZZZZ</name>
<gene>
    <name evidence="1" type="ORF">S03H2_28151</name>
</gene>